<dbReference type="OrthoDB" id="265097at2759"/>
<proteinExistence type="predicted"/>
<keyword evidence="3" id="KW-1185">Reference proteome</keyword>
<name>A0A836GGK0_LEIEN</name>
<evidence type="ECO:0000256" key="1">
    <source>
        <dbReference type="SAM" id="Phobius"/>
    </source>
</evidence>
<evidence type="ECO:0000313" key="3">
    <source>
        <dbReference type="Proteomes" id="UP000674179"/>
    </source>
</evidence>
<sequence>MISARHIAQYFADRHTAAMAVAFFSYVFVIVWCGSTGAREVQQRTATAARSHHSVLGIHSGAESAFIATAVVHSVSVAILRLTDADAELLHGGPLNRVLSQTERERQLMSLSSRWQYYFAVGDFTLISAPPRLISSGMLEEWIVKLQSAYPTCSFASLTASGENGAAVDGKRLLILPSARHPPWGALMGEQHQQSLRVLRLDTLPAPETLRKKEAAASTAIDEGDSGAEDPLFVFVSEDATRKWSAAVDAAELTRPPAKRWRGGTSGLDAWEEMLQITSMPSALLRNAAATAATSVAMDDPPTSQLSRLFESLSRKKAQAPVAAVTDAAQYIPRLAADLADTYAAPYVIFASWCSSASTYGWMGSRMPGRGTEKQALVLVLCLHENELVEIIPSRPRISRFVQ</sequence>
<reference evidence="2 3" key="1">
    <citation type="submission" date="2021-02" db="EMBL/GenBank/DDBJ databases">
        <title>Leishmania (Mundinia) enrietti genome sequencing and assembly.</title>
        <authorList>
            <person name="Almutairi H."/>
            <person name="Gatherer D."/>
        </authorList>
    </citation>
    <scope>NUCLEOTIDE SEQUENCE [LARGE SCALE GENOMIC DNA]</scope>
    <source>
        <strain evidence="2">CUR178</strain>
    </source>
</reference>
<keyword evidence="1" id="KW-0812">Transmembrane</keyword>
<dbReference type="KEGG" id="lenr:94174144"/>
<dbReference type="RefSeq" id="XP_067693813.1">
    <property type="nucleotide sequence ID" value="XM_067838634.1"/>
</dbReference>
<dbReference type="Proteomes" id="UP000674179">
    <property type="component" value="Chromosome 18"/>
</dbReference>
<dbReference type="AlphaFoldDB" id="A0A836GGK0"/>
<keyword evidence="1" id="KW-0472">Membrane</keyword>
<accession>A0A836GGK0</accession>
<dbReference type="EMBL" id="JAFHKP010000018">
    <property type="protein sequence ID" value="KAG5481632.1"/>
    <property type="molecule type" value="Genomic_DNA"/>
</dbReference>
<keyword evidence="1" id="KW-1133">Transmembrane helix</keyword>
<evidence type="ECO:0000313" key="2">
    <source>
        <dbReference type="EMBL" id="KAG5481632.1"/>
    </source>
</evidence>
<protein>
    <submittedName>
        <fullName evidence="2">Uncharacterized protein</fullName>
    </submittedName>
</protein>
<gene>
    <name evidence="2" type="ORF">CUR178_06985</name>
</gene>
<comment type="caution">
    <text evidence="2">The sequence shown here is derived from an EMBL/GenBank/DDBJ whole genome shotgun (WGS) entry which is preliminary data.</text>
</comment>
<dbReference type="GeneID" id="94174144"/>
<organism evidence="2 3">
    <name type="scientific">Leishmania enriettii</name>
    <dbReference type="NCBI Taxonomy" id="5663"/>
    <lineage>
        <taxon>Eukaryota</taxon>
        <taxon>Discoba</taxon>
        <taxon>Euglenozoa</taxon>
        <taxon>Kinetoplastea</taxon>
        <taxon>Metakinetoplastina</taxon>
        <taxon>Trypanosomatida</taxon>
        <taxon>Trypanosomatidae</taxon>
        <taxon>Leishmaniinae</taxon>
        <taxon>Leishmania</taxon>
    </lineage>
</organism>
<feature type="transmembrane region" description="Helical" evidence="1">
    <location>
        <begin position="12"/>
        <end position="32"/>
    </location>
</feature>